<evidence type="ECO:0000313" key="2">
    <source>
        <dbReference type="EMBL" id="KAF4463670.1"/>
    </source>
</evidence>
<evidence type="ECO:0000256" key="1">
    <source>
        <dbReference type="SAM" id="MobiDB-lite"/>
    </source>
</evidence>
<keyword evidence="3" id="KW-1185">Reference proteome</keyword>
<proteinExistence type="predicted"/>
<protein>
    <submittedName>
        <fullName evidence="2">Catalase</fullName>
    </submittedName>
</protein>
<reference evidence="2 3" key="1">
    <citation type="submission" date="2020-01" db="EMBL/GenBank/DDBJ databases">
        <title>Identification and distribution of gene clusters putatively required for synthesis of sphingolipid metabolism inhibitors in phylogenetically diverse species of the filamentous fungus Fusarium.</title>
        <authorList>
            <person name="Kim H.-S."/>
            <person name="Busman M."/>
            <person name="Brown D.W."/>
            <person name="Divon H."/>
            <person name="Uhlig S."/>
            <person name="Proctor R.H."/>
        </authorList>
    </citation>
    <scope>NUCLEOTIDE SEQUENCE [LARGE SCALE GENOMIC DNA]</scope>
    <source>
        <strain evidence="2 3">NRRL 20459</strain>
    </source>
</reference>
<evidence type="ECO:0000313" key="3">
    <source>
        <dbReference type="Proteomes" id="UP000554235"/>
    </source>
</evidence>
<dbReference type="OrthoDB" id="5220117at2759"/>
<gene>
    <name evidence="2" type="ORF">FALBO_9512</name>
</gene>
<accession>A0A8H4L8Q6</accession>
<sequence>MEADWESEFLTTRHVHNRKTRHELGSNSGAANAFDVRKTFGSYDLKCPVAETYRQQNRFEEIQDKRNRRHKRAPPGPRLEIYRLTDSEDGLLGELVIPDILQATVTMAGSRKQLRELIEGRRQDEDELREDIPGEPLTSEASGDEEATSSTHLEAKEKSRFQKFEKNSFRQPKFWLHWHGGVLAPPDMVEGQSADPPGTEGMGYLVFSGNKCRDFKGTLSCDLLGWKDIKLEGWKRADMKERDVPLV</sequence>
<feature type="region of interest" description="Disordered" evidence="1">
    <location>
        <begin position="119"/>
        <end position="156"/>
    </location>
</feature>
<dbReference type="EMBL" id="JAADYS010001326">
    <property type="protein sequence ID" value="KAF4463670.1"/>
    <property type="molecule type" value="Genomic_DNA"/>
</dbReference>
<dbReference type="Proteomes" id="UP000554235">
    <property type="component" value="Unassembled WGS sequence"/>
</dbReference>
<name>A0A8H4L8Q6_9HYPO</name>
<comment type="caution">
    <text evidence="2">The sequence shown here is derived from an EMBL/GenBank/DDBJ whole genome shotgun (WGS) entry which is preliminary data.</text>
</comment>
<dbReference type="AlphaFoldDB" id="A0A8H4L8Q6"/>
<organism evidence="2 3">
    <name type="scientific">Fusarium albosuccineum</name>
    <dbReference type="NCBI Taxonomy" id="1237068"/>
    <lineage>
        <taxon>Eukaryota</taxon>
        <taxon>Fungi</taxon>
        <taxon>Dikarya</taxon>
        <taxon>Ascomycota</taxon>
        <taxon>Pezizomycotina</taxon>
        <taxon>Sordariomycetes</taxon>
        <taxon>Hypocreomycetidae</taxon>
        <taxon>Hypocreales</taxon>
        <taxon>Nectriaceae</taxon>
        <taxon>Fusarium</taxon>
        <taxon>Fusarium decemcellulare species complex</taxon>
    </lineage>
</organism>